<dbReference type="OrthoDB" id="5298214at2"/>
<keyword evidence="3" id="KW-1185">Reference proteome</keyword>
<dbReference type="Gene3D" id="3.40.30.10">
    <property type="entry name" value="Glutaredoxin"/>
    <property type="match status" value="1"/>
</dbReference>
<feature type="signal peptide" evidence="1">
    <location>
        <begin position="1"/>
        <end position="26"/>
    </location>
</feature>
<reference evidence="2 3" key="1">
    <citation type="submission" date="2018-06" db="EMBL/GenBank/DDBJ databases">
        <authorList>
            <consortium name="Pathogen Informatics"/>
            <person name="Doyle S."/>
        </authorList>
    </citation>
    <scope>NUCLEOTIDE SEQUENCE [LARGE SCALE GENOMIC DNA]</scope>
    <source>
        <strain evidence="2 3">NCTC13315</strain>
    </source>
</reference>
<protein>
    <submittedName>
        <fullName evidence="2">Protein with a bacterial immunoglobulin-like domain</fullName>
    </submittedName>
</protein>
<dbReference type="InterPro" id="IPR036249">
    <property type="entry name" value="Thioredoxin-like_sf"/>
</dbReference>
<dbReference type="EMBL" id="UGNV01000001">
    <property type="protein sequence ID" value="STX30182.1"/>
    <property type="molecule type" value="Genomic_DNA"/>
</dbReference>
<keyword evidence="1" id="KW-0732">Signal</keyword>
<dbReference type="Proteomes" id="UP000254968">
    <property type="component" value="Unassembled WGS sequence"/>
</dbReference>
<feature type="chain" id="PRO_5016888167" evidence="1">
    <location>
        <begin position="27"/>
        <end position="470"/>
    </location>
</feature>
<dbReference type="SUPFAM" id="SSF52833">
    <property type="entry name" value="Thioredoxin-like"/>
    <property type="match status" value="1"/>
</dbReference>
<accession>A0A378I5Q8</accession>
<name>A0A378I5Q8_9GAMM</name>
<evidence type="ECO:0000313" key="3">
    <source>
        <dbReference type="Proteomes" id="UP000254968"/>
    </source>
</evidence>
<dbReference type="AlphaFoldDB" id="A0A378I5Q8"/>
<organism evidence="2 3">
    <name type="scientific">Legionella beliardensis</name>
    <dbReference type="NCBI Taxonomy" id="91822"/>
    <lineage>
        <taxon>Bacteria</taxon>
        <taxon>Pseudomonadati</taxon>
        <taxon>Pseudomonadota</taxon>
        <taxon>Gammaproteobacteria</taxon>
        <taxon>Legionellales</taxon>
        <taxon>Legionellaceae</taxon>
        <taxon>Legionella</taxon>
    </lineage>
</organism>
<sequence>MKNFIQKFIILIAALPLAMHSIFLHAGSKPTFRITPSTPTTLQAPLDFTFRVNYQVTNNTKITRTLTMVPIEGVKQNVEAGNCSKPFTLAAGQSCTLSLQINGSNLRPSGIHGGPVICKTAGAGNNAPDPFLCSRPLNKNLLHITPLNAAASGVFLYFGGIFHTLPQVNIKPYLFNLQRYAATFPLNSTLPLQTGLVSDRGDFIILGGTVVTDVNKINRLLSNSIRIPFSSTDSSVSNDIANLLAYQTANHQIIFIDKNLRYAVVGGQTIALIPDFQSTFSVYSMNLPSTSYGSLGQFPANFSYDLLGSLGSFVQGTATKTAYVFVEPNCPICHEFYQNIKPYIDSNQITIYWILTHFISDSSQGKAWAILDGRVPVGSGYPPTALGAWMYNEDNFNVNAPENIGGGGIPAITNPSPSAVQALNINEQFYLRYTGIIGVPTIVYKDNADKTQVLVGTPSDYNALINDIRG</sequence>
<proteinExistence type="predicted"/>
<gene>
    <name evidence="2" type="primary">dsbG</name>
    <name evidence="2" type="ORF">NCTC13315_02747</name>
</gene>
<dbReference type="RefSeq" id="WP_115303904.1">
    <property type="nucleotide sequence ID" value="NZ_CAAAHO010000003.1"/>
</dbReference>
<evidence type="ECO:0000313" key="2">
    <source>
        <dbReference type="EMBL" id="STX30182.1"/>
    </source>
</evidence>
<evidence type="ECO:0000256" key="1">
    <source>
        <dbReference type="SAM" id="SignalP"/>
    </source>
</evidence>